<dbReference type="GO" id="GO:0005509">
    <property type="term" value="F:calcium ion binding"/>
    <property type="evidence" value="ECO:0007669"/>
    <property type="project" value="InterPro"/>
</dbReference>
<feature type="non-terminal residue" evidence="4">
    <location>
        <position position="110"/>
    </location>
</feature>
<reference evidence="5" key="2">
    <citation type="submission" date="2015-01" db="EMBL/GenBank/DDBJ databases">
        <title>Evolutionary Origins and Diversification of the Mycorrhizal Mutualists.</title>
        <authorList>
            <consortium name="DOE Joint Genome Institute"/>
            <consortium name="Mycorrhizal Genomics Consortium"/>
            <person name="Kohler A."/>
            <person name="Kuo A."/>
            <person name="Nagy L.G."/>
            <person name="Floudas D."/>
            <person name="Copeland A."/>
            <person name="Barry K.W."/>
            <person name="Cichocki N."/>
            <person name="Veneault-Fourrey C."/>
            <person name="LaButti K."/>
            <person name="Lindquist E.A."/>
            <person name="Lipzen A."/>
            <person name="Lundell T."/>
            <person name="Morin E."/>
            <person name="Murat C."/>
            <person name="Riley R."/>
            <person name="Ohm R."/>
            <person name="Sun H."/>
            <person name="Tunlid A."/>
            <person name="Henrissat B."/>
            <person name="Grigoriev I.V."/>
            <person name="Hibbett D.S."/>
            <person name="Martin F."/>
        </authorList>
    </citation>
    <scope>NUCLEOTIDE SEQUENCE [LARGE SCALE GENOMIC DNA]</scope>
    <source>
        <strain evidence="5">F 1598</strain>
    </source>
</reference>
<proteinExistence type="predicted"/>
<gene>
    <name evidence="4" type="ORF">PILCRDRAFT_822264</name>
</gene>
<dbReference type="Pfam" id="PF13202">
    <property type="entry name" value="EF-hand_5"/>
    <property type="match status" value="1"/>
</dbReference>
<dbReference type="CDD" id="cd00051">
    <property type="entry name" value="EFh"/>
    <property type="match status" value="1"/>
</dbReference>
<dbReference type="InParanoid" id="A0A0C3BT74"/>
<evidence type="ECO:0000259" key="3">
    <source>
        <dbReference type="PROSITE" id="PS50222"/>
    </source>
</evidence>
<organism evidence="4 5">
    <name type="scientific">Piloderma croceum (strain F 1598)</name>
    <dbReference type="NCBI Taxonomy" id="765440"/>
    <lineage>
        <taxon>Eukaryota</taxon>
        <taxon>Fungi</taxon>
        <taxon>Dikarya</taxon>
        <taxon>Basidiomycota</taxon>
        <taxon>Agaricomycotina</taxon>
        <taxon>Agaricomycetes</taxon>
        <taxon>Agaricomycetidae</taxon>
        <taxon>Atheliales</taxon>
        <taxon>Atheliaceae</taxon>
        <taxon>Piloderma</taxon>
    </lineage>
</organism>
<feature type="domain" description="EF-hand" evidence="3">
    <location>
        <begin position="43"/>
        <end position="78"/>
    </location>
</feature>
<dbReference type="InterPro" id="IPR050230">
    <property type="entry name" value="CALM/Myosin/TropC-like"/>
</dbReference>
<dbReference type="PANTHER" id="PTHR23048:SF0">
    <property type="entry name" value="CALMODULIN LIKE 3"/>
    <property type="match status" value="1"/>
</dbReference>
<dbReference type="PROSITE" id="PS00018">
    <property type="entry name" value="EF_HAND_1"/>
    <property type="match status" value="1"/>
</dbReference>
<dbReference type="InterPro" id="IPR002048">
    <property type="entry name" value="EF_hand_dom"/>
</dbReference>
<dbReference type="EMBL" id="KN833003">
    <property type="protein sequence ID" value="KIM80542.1"/>
    <property type="molecule type" value="Genomic_DNA"/>
</dbReference>
<dbReference type="Gene3D" id="1.10.238.10">
    <property type="entry name" value="EF-hand"/>
    <property type="match status" value="2"/>
</dbReference>
<keyword evidence="5" id="KW-1185">Reference proteome</keyword>
<reference evidence="4 5" key="1">
    <citation type="submission" date="2014-04" db="EMBL/GenBank/DDBJ databases">
        <authorList>
            <consortium name="DOE Joint Genome Institute"/>
            <person name="Kuo A."/>
            <person name="Tarkka M."/>
            <person name="Buscot F."/>
            <person name="Kohler A."/>
            <person name="Nagy L.G."/>
            <person name="Floudas D."/>
            <person name="Copeland A."/>
            <person name="Barry K.W."/>
            <person name="Cichocki N."/>
            <person name="Veneault-Fourrey C."/>
            <person name="LaButti K."/>
            <person name="Lindquist E.A."/>
            <person name="Lipzen A."/>
            <person name="Lundell T."/>
            <person name="Morin E."/>
            <person name="Murat C."/>
            <person name="Sun H."/>
            <person name="Tunlid A."/>
            <person name="Henrissat B."/>
            <person name="Grigoriev I.V."/>
            <person name="Hibbett D.S."/>
            <person name="Martin F."/>
            <person name="Nordberg H.P."/>
            <person name="Cantor M.N."/>
            <person name="Hua S.X."/>
        </authorList>
    </citation>
    <scope>NUCLEOTIDE SEQUENCE [LARGE SCALE GENOMIC DNA]</scope>
    <source>
        <strain evidence="4 5">F 1598</strain>
    </source>
</reference>
<evidence type="ECO:0000256" key="1">
    <source>
        <dbReference type="ARBA" id="ARBA00022737"/>
    </source>
</evidence>
<dbReference type="PROSITE" id="PS50222">
    <property type="entry name" value="EF_HAND_2"/>
    <property type="match status" value="3"/>
</dbReference>
<dbReference type="FunFam" id="1.10.238.10:FF:000001">
    <property type="entry name" value="Calmodulin 1"/>
    <property type="match status" value="1"/>
</dbReference>
<dbReference type="SMART" id="SM00054">
    <property type="entry name" value="EFh"/>
    <property type="match status" value="3"/>
</dbReference>
<dbReference type="SUPFAM" id="SSF47473">
    <property type="entry name" value="EF-hand"/>
    <property type="match status" value="1"/>
</dbReference>
<evidence type="ECO:0000313" key="5">
    <source>
        <dbReference type="Proteomes" id="UP000054166"/>
    </source>
</evidence>
<dbReference type="OrthoDB" id="26525at2759"/>
<dbReference type="InterPro" id="IPR011992">
    <property type="entry name" value="EF-hand-dom_pair"/>
</dbReference>
<keyword evidence="1" id="KW-0677">Repeat</keyword>
<dbReference type="PANTHER" id="PTHR23048">
    <property type="entry name" value="MYOSIN LIGHT CHAIN 1, 3"/>
    <property type="match status" value="1"/>
</dbReference>
<dbReference type="Pfam" id="PF13499">
    <property type="entry name" value="EF-hand_7"/>
    <property type="match status" value="1"/>
</dbReference>
<dbReference type="AlphaFoldDB" id="A0A0C3BT74"/>
<evidence type="ECO:0000256" key="2">
    <source>
        <dbReference type="ARBA" id="ARBA00022837"/>
    </source>
</evidence>
<sequence>MHPLDQNPSDADIAKMIKAVENGNGFIDFAEFLSMMANIGVDDGGQLLIDEFRIFDKNGDGLINVMELKCVMSRLGEKLTDEQIDEMIKEAEIDGDGCIDYKEFVQVMTT</sequence>
<dbReference type="HOGENOM" id="CLU_061288_22_1_1"/>
<dbReference type="Proteomes" id="UP000054166">
    <property type="component" value="Unassembled WGS sequence"/>
</dbReference>
<accession>A0A0C3BT74</accession>
<protein>
    <recommendedName>
        <fullName evidence="3">EF-hand domain-containing protein</fullName>
    </recommendedName>
</protein>
<dbReference type="GO" id="GO:0016460">
    <property type="term" value="C:myosin II complex"/>
    <property type="evidence" value="ECO:0007669"/>
    <property type="project" value="TreeGrafter"/>
</dbReference>
<dbReference type="InterPro" id="IPR018247">
    <property type="entry name" value="EF_Hand_1_Ca_BS"/>
</dbReference>
<evidence type="ECO:0000313" key="4">
    <source>
        <dbReference type="EMBL" id="KIM80542.1"/>
    </source>
</evidence>
<name>A0A0C3BT74_PILCF</name>
<feature type="domain" description="EF-hand" evidence="3">
    <location>
        <begin position="79"/>
        <end position="110"/>
    </location>
</feature>
<keyword evidence="2" id="KW-0106">Calcium</keyword>
<dbReference type="STRING" id="765440.A0A0C3BT74"/>
<feature type="domain" description="EF-hand" evidence="3">
    <location>
        <begin position="8"/>
        <end position="42"/>
    </location>
</feature>